<evidence type="ECO:0000313" key="1">
    <source>
        <dbReference type="EMBL" id="MBD2564711.1"/>
    </source>
</evidence>
<evidence type="ECO:0008006" key="3">
    <source>
        <dbReference type="Google" id="ProtNLM"/>
    </source>
</evidence>
<evidence type="ECO:0000313" key="2">
    <source>
        <dbReference type="Proteomes" id="UP000604661"/>
    </source>
</evidence>
<keyword evidence="2" id="KW-1185">Reference proteome</keyword>
<proteinExistence type="predicted"/>
<reference evidence="1 2" key="1">
    <citation type="journal article" date="2020" name="ISME J.">
        <title>Comparative genomics reveals insights into cyanobacterial evolution and habitat adaptation.</title>
        <authorList>
            <person name="Chen M.Y."/>
            <person name="Teng W.K."/>
            <person name="Zhao L."/>
            <person name="Hu C.X."/>
            <person name="Zhou Y.K."/>
            <person name="Han B.P."/>
            <person name="Song L.R."/>
            <person name="Shu W.S."/>
        </authorList>
    </citation>
    <scope>NUCLEOTIDE SEQUENCE [LARGE SCALE GENOMIC DNA]</scope>
    <source>
        <strain evidence="1 2">FACHB-391</strain>
    </source>
</reference>
<protein>
    <recommendedName>
        <fullName evidence="3">Phytanoyl-CoA dioxygenase (PhyH)</fullName>
    </recommendedName>
</protein>
<organism evidence="1 2">
    <name type="scientific">Nostoc linckia FACHB-391</name>
    <dbReference type="NCBI Taxonomy" id="2692906"/>
    <lineage>
        <taxon>Bacteria</taxon>
        <taxon>Bacillati</taxon>
        <taxon>Cyanobacteriota</taxon>
        <taxon>Cyanophyceae</taxon>
        <taxon>Nostocales</taxon>
        <taxon>Nostocaceae</taxon>
        <taxon>Nostoc</taxon>
    </lineage>
</organism>
<comment type="caution">
    <text evidence="1">The sequence shown here is derived from an EMBL/GenBank/DDBJ whole genome shotgun (WGS) entry which is preliminary data.</text>
</comment>
<accession>A0ABR8F506</accession>
<dbReference type="SUPFAM" id="SSF51197">
    <property type="entry name" value="Clavaminate synthase-like"/>
    <property type="match status" value="1"/>
</dbReference>
<sequence length="315" mass="36941">MLKQLARRFPLLYDILYENYKGLTKNPKWLLMRKVARFRLGRAVREFLFELINPSNEYSINESSTIFPDVDVDEVVNSLKTDGFYLGINLPEEILQEIVIFAHSHPCYGNRKTNLGFYYHQKELAESYYSQELKLAGYFNAASLCPAIKQLQNDPKLLAIAFKYLKHKPVHQSTLLWWSFSGETTEQQKKRTFQMFHYDLDDYRFFKFFFYLTDVDVYSGPHVCVQGSHKKKKISYLLVAKSETDEEIINYYGEKSLVTIYGKAGFGFAENTFCFHKGITPINRDRLMLQLEFGTVDYGMQDDIREPSLLQVMNE</sequence>
<dbReference type="Proteomes" id="UP000604661">
    <property type="component" value="Unassembled WGS sequence"/>
</dbReference>
<name>A0ABR8F506_NOSLI</name>
<dbReference type="Gene3D" id="2.60.120.620">
    <property type="entry name" value="q2cbj1_9rhob like domain"/>
    <property type="match status" value="1"/>
</dbReference>
<gene>
    <name evidence="1" type="ORF">H6G95_29820</name>
</gene>
<dbReference type="EMBL" id="JACJTE010000057">
    <property type="protein sequence ID" value="MBD2564711.1"/>
    <property type="molecule type" value="Genomic_DNA"/>
</dbReference>
<dbReference type="RefSeq" id="WP_190901145.1">
    <property type="nucleotide sequence ID" value="NZ_JACJTE010000057.1"/>
</dbReference>